<keyword evidence="6" id="KW-1133">Transmembrane helix</keyword>
<evidence type="ECO:0000256" key="2">
    <source>
        <dbReference type="ARBA" id="ARBA00022771"/>
    </source>
</evidence>
<dbReference type="InterPro" id="IPR010666">
    <property type="entry name" value="Znf_GRF"/>
</dbReference>
<evidence type="ECO:0000313" key="9">
    <source>
        <dbReference type="Proteomes" id="UP000032141"/>
    </source>
</evidence>
<evidence type="ECO:0000256" key="4">
    <source>
        <dbReference type="PROSITE-ProRule" id="PRU01343"/>
    </source>
</evidence>
<feature type="compositionally biased region" description="Gly residues" evidence="5">
    <location>
        <begin position="37"/>
        <end position="52"/>
    </location>
</feature>
<dbReference type="PROSITE" id="PS51999">
    <property type="entry name" value="ZF_GRF"/>
    <property type="match status" value="1"/>
</dbReference>
<dbReference type="SUPFAM" id="SSF54001">
    <property type="entry name" value="Cysteine proteinases"/>
    <property type="match status" value="1"/>
</dbReference>
<evidence type="ECO:0000256" key="3">
    <source>
        <dbReference type="ARBA" id="ARBA00022833"/>
    </source>
</evidence>
<dbReference type="Proteomes" id="UP000032141">
    <property type="component" value="Unassembled WGS sequence"/>
</dbReference>
<keyword evidence="3" id="KW-0862">Zinc</keyword>
<dbReference type="InterPro" id="IPR038765">
    <property type="entry name" value="Papain-like_cys_pep_sf"/>
</dbReference>
<keyword evidence="6" id="KW-0472">Membrane</keyword>
<keyword evidence="1" id="KW-0479">Metal-binding</keyword>
<evidence type="ECO:0000256" key="6">
    <source>
        <dbReference type="SAM" id="Phobius"/>
    </source>
</evidence>
<dbReference type="InterPro" id="IPR000668">
    <property type="entry name" value="Peptidase_C1A_C"/>
</dbReference>
<dbReference type="Gene3D" id="3.90.70.10">
    <property type="entry name" value="Cysteine proteinases"/>
    <property type="match status" value="1"/>
</dbReference>
<dbReference type="GO" id="GO:0008270">
    <property type="term" value="F:zinc ion binding"/>
    <property type="evidence" value="ECO:0007669"/>
    <property type="project" value="UniProtKB-KW"/>
</dbReference>
<dbReference type="GO" id="GO:0006508">
    <property type="term" value="P:proteolysis"/>
    <property type="evidence" value="ECO:0007669"/>
    <property type="project" value="InterPro"/>
</dbReference>
<evidence type="ECO:0000256" key="1">
    <source>
        <dbReference type="ARBA" id="ARBA00022723"/>
    </source>
</evidence>
<dbReference type="GO" id="GO:0008234">
    <property type="term" value="F:cysteine-type peptidase activity"/>
    <property type="evidence" value="ECO:0007669"/>
    <property type="project" value="InterPro"/>
</dbReference>
<dbReference type="OMA" id="HIAQHKE"/>
<feature type="region of interest" description="Disordered" evidence="5">
    <location>
        <begin position="1"/>
        <end position="58"/>
    </location>
</feature>
<dbReference type="HOGENOM" id="CLU_547024_0_0_1"/>
<reference evidence="8" key="1">
    <citation type="journal article" date="2014" name="Genome Biol.">
        <title>Transcriptome and methylome profiling reveals relics of genome dominance in the mesopolyploid Brassica oleracea.</title>
        <authorList>
            <person name="Parkin I.A."/>
            <person name="Koh C."/>
            <person name="Tang H."/>
            <person name="Robinson S.J."/>
            <person name="Kagale S."/>
            <person name="Clarke W.E."/>
            <person name="Town C.D."/>
            <person name="Nixon J."/>
            <person name="Krishnakumar V."/>
            <person name="Bidwell S.L."/>
            <person name="Denoeud F."/>
            <person name="Belcram H."/>
            <person name="Links M.G."/>
            <person name="Just J."/>
            <person name="Clarke C."/>
            <person name="Bender T."/>
            <person name="Huebert T."/>
            <person name="Mason A.S."/>
            <person name="Pires J.C."/>
            <person name="Barker G."/>
            <person name="Moore J."/>
            <person name="Walley P.G."/>
            <person name="Manoli S."/>
            <person name="Batley J."/>
            <person name="Edwards D."/>
            <person name="Nelson M.N."/>
            <person name="Wang X."/>
            <person name="Paterson A.H."/>
            <person name="King G."/>
            <person name="Bancroft I."/>
            <person name="Chalhoub B."/>
            <person name="Sharpe A.G."/>
        </authorList>
    </citation>
    <scope>NUCLEOTIDE SEQUENCE [LARGE SCALE GENOMIC DNA]</scope>
    <source>
        <strain evidence="8">cv. TO1000</strain>
    </source>
</reference>
<protein>
    <recommendedName>
        <fullName evidence="7">GRF-type domain-containing protein</fullName>
    </recommendedName>
</protein>
<sequence>MDGDRGGFGDIGGGIGAGGQQDKGQNKRMDSDSGDVDGVGCGGAGGIGAGGNRGKKGLNPYKHVAADIRKERLPPQDDLPPPPLRRFDDGSQLLFDWRRIHPSLLSRIVSQITDICWALVLGGILQFVFNKDRGHIAQHKEFDIDGFSKKVKFGDKGNEPVQNIGVTSMAVSSLKNAMNHVRSEGIEKKNDRKKPKTFMLKGSFLPLRDTTPQTIIQLMESKGPVGLTLDLTCPLLELTDGIYTIPTPVDGMGRHVVTILAHGLTLAGDVFFEVQNTWGTHWGVNGYGRIIIPETTNDAFYLDEILDQKKKKNSRSRQPTMGQDYSYSQPSSSSEFDTTSLLLAEAEAYADEAESTYTIEEPVQYPLQPEADEGIPTTCYCGAEPVVETSYTPRDPGRRYFSCVNVDDGDCHIWKWWDVAIMEEMRDAQRKIRLLKDQFFETDQKVAKLEKTVGLLRKKNSRVAKGVCLLVMVITVLILCWKSFRGFKPQRLNSRLSCQ</sequence>
<reference evidence="8" key="2">
    <citation type="submission" date="2015-06" db="UniProtKB">
        <authorList>
            <consortium name="EnsemblPlants"/>
        </authorList>
    </citation>
    <scope>IDENTIFICATION</scope>
</reference>
<organism evidence="8 9">
    <name type="scientific">Brassica oleracea var. oleracea</name>
    <dbReference type="NCBI Taxonomy" id="109376"/>
    <lineage>
        <taxon>Eukaryota</taxon>
        <taxon>Viridiplantae</taxon>
        <taxon>Streptophyta</taxon>
        <taxon>Embryophyta</taxon>
        <taxon>Tracheophyta</taxon>
        <taxon>Spermatophyta</taxon>
        <taxon>Magnoliopsida</taxon>
        <taxon>eudicotyledons</taxon>
        <taxon>Gunneridae</taxon>
        <taxon>Pentapetalae</taxon>
        <taxon>rosids</taxon>
        <taxon>malvids</taxon>
        <taxon>Brassicales</taxon>
        <taxon>Brassicaceae</taxon>
        <taxon>Brassiceae</taxon>
        <taxon>Brassica</taxon>
    </lineage>
</organism>
<keyword evidence="9" id="KW-1185">Reference proteome</keyword>
<evidence type="ECO:0000313" key="8">
    <source>
        <dbReference type="EnsemblPlants" id="Bo01210s040.1"/>
    </source>
</evidence>
<feature type="transmembrane region" description="Helical" evidence="6">
    <location>
        <begin position="463"/>
        <end position="481"/>
    </location>
</feature>
<keyword evidence="6" id="KW-0812">Transmembrane</keyword>
<feature type="region of interest" description="Disordered" evidence="5">
    <location>
        <begin position="311"/>
        <end position="333"/>
    </location>
</feature>
<dbReference type="STRING" id="109376.A0A0D2ZU87"/>
<name>A0A0D2ZU87_BRAOL</name>
<dbReference type="Pfam" id="PF00112">
    <property type="entry name" value="Peptidase_C1"/>
    <property type="match status" value="1"/>
</dbReference>
<feature type="compositionally biased region" description="Gly residues" evidence="5">
    <location>
        <begin position="8"/>
        <end position="21"/>
    </location>
</feature>
<evidence type="ECO:0000259" key="7">
    <source>
        <dbReference type="PROSITE" id="PS51999"/>
    </source>
</evidence>
<dbReference type="AlphaFoldDB" id="A0A0D2ZU87"/>
<dbReference type="Gramene" id="Bo01210s040.1">
    <property type="protein sequence ID" value="Bo01210s040.1"/>
    <property type="gene ID" value="Bo01210s040"/>
</dbReference>
<accession>A0A0D2ZU87</accession>
<dbReference type="EnsemblPlants" id="Bo01210s040.1">
    <property type="protein sequence ID" value="Bo01210s040.1"/>
    <property type="gene ID" value="Bo01210s040"/>
</dbReference>
<dbReference type="eggNOG" id="KOG1543">
    <property type="taxonomic scope" value="Eukaryota"/>
</dbReference>
<evidence type="ECO:0000256" key="5">
    <source>
        <dbReference type="SAM" id="MobiDB-lite"/>
    </source>
</evidence>
<dbReference type="PANTHER" id="PTHR33248">
    <property type="entry name" value="ZINC ION-BINDING PROTEIN"/>
    <property type="match status" value="1"/>
</dbReference>
<proteinExistence type="predicted"/>
<feature type="domain" description="GRF-type" evidence="7">
    <location>
        <begin position="379"/>
        <end position="420"/>
    </location>
</feature>
<keyword evidence="2 4" id="KW-0863">Zinc-finger</keyword>